<proteinExistence type="predicted"/>
<evidence type="ECO:0000313" key="3">
    <source>
        <dbReference type="Proteomes" id="UP000070544"/>
    </source>
</evidence>
<dbReference type="AlphaFoldDB" id="A0A139B0P9"/>
<dbReference type="STRING" id="1344416.A0A139B0P9"/>
<evidence type="ECO:0000259" key="1">
    <source>
        <dbReference type="Pfam" id="PF00144"/>
    </source>
</evidence>
<dbReference type="SUPFAM" id="SSF56601">
    <property type="entry name" value="beta-lactamase/transpeptidase-like"/>
    <property type="match status" value="1"/>
</dbReference>
<sequence>MSSVPVSGTVAPGFEPLKSLIAHSVERGEDLGSQFVVYYRGVPVIDLACGWTSPSRDAPFTADKLCVVHSTGKAVMSCLVGQTLSMEKERVGGARAGWNTKIAEVWPEFAQGGKENVTVKELLEHRAGVAWVDRAHRPSVEETNDLDKLATKIASQPHNFGGRNKRAYHAVTRGWYLNEIVRRLRGKSAGQIWLSELNPALGTEIYVGLPEGLESRLSPLHQHPSYGAFQAQVAVLPKGGAGNKKPELPPMLLSLGLSTPSGAPKGTFMSNYLPLLRAETTASFTVTNARSLARLGAVMANRGKLGSFTLMDPLTWQEAHAPESDSMNIDLVTGSGETVTWAGWGLSSPGNVVPGALSDDVNGVPVKAELPASWKGSGFQWCGWFGAGGSGLHWCNEHQLAYAFVPNLLHGGGRVYERQMRLVAAVVECVKNIEAQGAKL</sequence>
<keyword evidence="3" id="KW-1185">Reference proteome</keyword>
<dbReference type="PANTHER" id="PTHR43319">
    <property type="entry name" value="BETA-LACTAMASE-RELATED"/>
    <property type="match status" value="1"/>
</dbReference>
<evidence type="ECO:0000313" key="2">
    <source>
        <dbReference type="EMBL" id="KXS22520.1"/>
    </source>
</evidence>
<dbReference type="Pfam" id="PF00144">
    <property type="entry name" value="Beta-lactamase"/>
    <property type="match status" value="1"/>
</dbReference>
<dbReference type="Gene3D" id="3.40.710.10">
    <property type="entry name" value="DD-peptidase/beta-lactamase superfamily"/>
    <property type="match status" value="1"/>
</dbReference>
<feature type="domain" description="Beta-lactamase-related" evidence="1">
    <location>
        <begin position="18"/>
        <end position="416"/>
    </location>
</feature>
<dbReference type="Proteomes" id="UP000070544">
    <property type="component" value="Unassembled WGS sequence"/>
</dbReference>
<gene>
    <name evidence="2" type="ORF">M427DRAFT_27053</name>
</gene>
<dbReference type="PANTHER" id="PTHR43319:SF3">
    <property type="entry name" value="BETA-LACTAMASE-RELATED DOMAIN-CONTAINING PROTEIN"/>
    <property type="match status" value="1"/>
</dbReference>
<accession>A0A139B0P9</accession>
<organism evidence="2 3">
    <name type="scientific">Gonapodya prolifera (strain JEL478)</name>
    <name type="common">Monoblepharis prolifera</name>
    <dbReference type="NCBI Taxonomy" id="1344416"/>
    <lineage>
        <taxon>Eukaryota</taxon>
        <taxon>Fungi</taxon>
        <taxon>Fungi incertae sedis</taxon>
        <taxon>Chytridiomycota</taxon>
        <taxon>Chytridiomycota incertae sedis</taxon>
        <taxon>Monoblepharidomycetes</taxon>
        <taxon>Monoblepharidales</taxon>
        <taxon>Gonapodyaceae</taxon>
        <taxon>Gonapodya</taxon>
    </lineage>
</organism>
<dbReference type="EMBL" id="KQ965731">
    <property type="protein sequence ID" value="KXS22520.1"/>
    <property type="molecule type" value="Genomic_DNA"/>
</dbReference>
<dbReference type="InterPro" id="IPR052907">
    <property type="entry name" value="Beta-lactamase/esterase"/>
</dbReference>
<protein>
    <submittedName>
        <fullName evidence="2">Beta-lactamase/transpeptidase-like protein</fullName>
    </submittedName>
</protein>
<dbReference type="InterPro" id="IPR001466">
    <property type="entry name" value="Beta-lactam-related"/>
</dbReference>
<reference evidence="2 3" key="1">
    <citation type="journal article" date="2015" name="Genome Biol. Evol.">
        <title>Phylogenomic analyses indicate that early fungi evolved digesting cell walls of algal ancestors of land plants.</title>
        <authorList>
            <person name="Chang Y."/>
            <person name="Wang S."/>
            <person name="Sekimoto S."/>
            <person name="Aerts A.L."/>
            <person name="Choi C."/>
            <person name="Clum A."/>
            <person name="LaButti K.M."/>
            <person name="Lindquist E.A."/>
            <person name="Yee Ngan C."/>
            <person name="Ohm R.A."/>
            <person name="Salamov A.A."/>
            <person name="Grigoriev I.V."/>
            <person name="Spatafora J.W."/>
            <person name="Berbee M.L."/>
        </authorList>
    </citation>
    <scope>NUCLEOTIDE SEQUENCE [LARGE SCALE GENOMIC DNA]</scope>
    <source>
        <strain evidence="2 3">JEL478</strain>
    </source>
</reference>
<name>A0A139B0P9_GONPJ</name>
<dbReference type="OrthoDB" id="5946976at2759"/>
<dbReference type="InterPro" id="IPR012338">
    <property type="entry name" value="Beta-lactam/transpept-like"/>
</dbReference>